<dbReference type="EMBL" id="MEIS01000126">
    <property type="protein sequence ID" value="PIT52860.1"/>
    <property type="molecule type" value="Genomic_DNA"/>
</dbReference>
<evidence type="ECO:0000313" key="5">
    <source>
        <dbReference type="Proteomes" id="UP000230463"/>
    </source>
</evidence>
<reference evidence="4 5" key="1">
    <citation type="journal article" date="2017" name="MBio">
        <title>Type VI secretion-mediated competition in the bee gut microbiome.</title>
        <authorList>
            <person name="Steele M.I."/>
            <person name="Kwong W.K."/>
            <person name="Powell J.E."/>
            <person name="Whiteley M."/>
            <person name="Moran N.A."/>
        </authorList>
    </citation>
    <scope>NUCLEOTIDE SEQUENCE [LARGE SCALE GENOMIC DNA]</scope>
    <source>
        <strain evidence="3 5">HK3</strain>
        <strain evidence="2 4">Nev3CBA3</strain>
    </source>
</reference>
<protein>
    <submittedName>
        <fullName evidence="3">Uncharacterized protein</fullName>
    </submittedName>
</protein>
<dbReference type="EMBL" id="MEIU01000040">
    <property type="protein sequence ID" value="PIT60848.1"/>
    <property type="molecule type" value="Genomic_DNA"/>
</dbReference>
<comment type="caution">
    <text evidence="3">The sequence shown here is derived from an EMBL/GenBank/DDBJ whole genome shotgun (WGS) entry which is preliminary data.</text>
</comment>
<dbReference type="Proteomes" id="UP000230463">
    <property type="component" value="Unassembled WGS sequence"/>
</dbReference>
<feature type="transmembrane region" description="Helical" evidence="1">
    <location>
        <begin position="13"/>
        <end position="38"/>
    </location>
</feature>
<keyword evidence="1" id="KW-1133">Transmembrane helix</keyword>
<evidence type="ECO:0000313" key="3">
    <source>
        <dbReference type="EMBL" id="PIT60848.1"/>
    </source>
</evidence>
<evidence type="ECO:0000313" key="2">
    <source>
        <dbReference type="EMBL" id="PIT52860.1"/>
    </source>
</evidence>
<evidence type="ECO:0000256" key="1">
    <source>
        <dbReference type="SAM" id="Phobius"/>
    </source>
</evidence>
<proteinExistence type="predicted"/>
<sequence>MLTAPALSPSISLFYQLLIAYTIPIFIKNVVILIKLIYINNYNTGKKHNIVLIFISKIFLLHNHPVTLMTKYISSQLHHTAISNNEKKQHNNWFQFFIINQKLIQILINT</sequence>
<dbReference type="AlphaFoldDB" id="A0A2N9XD91"/>
<keyword evidence="1" id="KW-0812">Transmembrane</keyword>
<organism evidence="3 5">
    <name type="scientific">Snodgrassella alvi</name>
    <dbReference type="NCBI Taxonomy" id="1196083"/>
    <lineage>
        <taxon>Bacteria</taxon>
        <taxon>Pseudomonadati</taxon>
        <taxon>Pseudomonadota</taxon>
        <taxon>Betaproteobacteria</taxon>
        <taxon>Neisseriales</taxon>
        <taxon>Neisseriaceae</taxon>
        <taxon>Snodgrassella</taxon>
    </lineage>
</organism>
<gene>
    <name evidence="2" type="ORF">BHC49_11295</name>
    <name evidence="3" type="ORF">BHC57_03280</name>
</gene>
<accession>A0A2N9XD91</accession>
<keyword evidence="1" id="KW-0472">Membrane</keyword>
<evidence type="ECO:0000313" key="4">
    <source>
        <dbReference type="Proteomes" id="UP000229434"/>
    </source>
</evidence>
<name>A0A2N9XD91_9NEIS</name>
<dbReference type="Proteomes" id="UP000229434">
    <property type="component" value="Unassembled WGS sequence"/>
</dbReference>